<evidence type="ECO:0000256" key="2">
    <source>
        <dbReference type="ARBA" id="ARBA00012180"/>
    </source>
</evidence>
<feature type="domain" description="Integrase catalytic" evidence="10">
    <location>
        <begin position="805"/>
        <end position="962"/>
    </location>
</feature>
<keyword evidence="6" id="KW-0255">Endonuclease</keyword>
<dbReference type="GO" id="GO:0003676">
    <property type="term" value="F:nucleic acid binding"/>
    <property type="evidence" value="ECO:0007669"/>
    <property type="project" value="InterPro"/>
</dbReference>
<dbReference type="CDD" id="cd09273">
    <property type="entry name" value="RNase_HI_RT_Bel"/>
    <property type="match status" value="1"/>
</dbReference>
<dbReference type="InterPro" id="IPR043502">
    <property type="entry name" value="DNA/RNA_pol_sf"/>
</dbReference>
<evidence type="ECO:0000256" key="4">
    <source>
        <dbReference type="ARBA" id="ARBA00022695"/>
    </source>
</evidence>
<dbReference type="PROSITE" id="PS50879">
    <property type="entry name" value="RNASE_H_1"/>
    <property type="match status" value="1"/>
</dbReference>
<evidence type="ECO:0000259" key="9">
    <source>
        <dbReference type="PROSITE" id="PS50879"/>
    </source>
</evidence>
<evidence type="ECO:0000256" key="7">
    <source>
        <dbReference type="ARBA" id="ARBA00022801"/>
    </source>
</evidence>
<evidence type="ECO:0000256" key="1">
    <source>
        <dbReference type="ARBA" id="ARBA00010879"/>
    </source>
</evidence>
<organism evidence="11 12">
    <name type="scientific">Spheniscus mendiculus</name>
    <name type="common">Galapagos penguin</name>
    <dbReference type="NCBI Taxonomy" id="156760"/>
    <lineage>
        <taxon>Eukaryota</taxon>
        <taxon>Metazoa</taxon>
        <taxon>Chordata</taxon>
        <taxon>Craniata</taxon>
        <taxon>Vertebrata</taxon>
        <taxon>Euteleostomi</taxon>
        <taxon>Archelosauria</taxon>
        <taxon>Archosauria</taxon>
        <taxon>Dinosauria</taxon>
        <taxon>Saurischia</taxon>
        <taxon>Theropoda</taxon>
        <taxon>Coelurosauria</taxon>
        <taxon>Aves</taxon>
        <taxon>Neognathae</taxon>
        <taxon>Neoaves</taxon>
        <taxon>Aequornithes</taxon>
        <taxon>Sphenisciformes</taxon>
        <taxon>Spheniscidae</taxon>
        <taxon>Spheniscus</taxon>
    </lineage>
</organism>
<reference evidence="11 12" key="1">
    <citation type="journal article" date="2019" name="Gigascience">
        <title>High-coverage genomes to elucidate the evolution of penguins.</title>
        <authorList>
            <person name="Pan H."/>
            <person name="Cole T.L."/>
            <person name="Bi X."/>
            <person name="Fang M."/>
            <person name="Zhou C."/>
            <person name="Yang Z."/>
            <person name="Ksepka D.T."/>
            <person name="Hart T."/>
            <person name="Bouzat J.L."/>
            <person name="Argilla L.S."/>
            <person name="Bertelsen M.F."/>
            <person name="Boersma P.D."/>
            <person name="Bost C.A."/>
            <person name="Cherel Y."/>
            <person name="Dann P."/>
            <person name="Fiddaman S.R."/>
            <person name="Howard P."/>
            <person name="Labuschagne K."/>
            <person name="Mattern T."/>
            <person name="Miller G."/>
            <person name="Parker P."/>
            <person name="Phillips R.A."/>
            <person name="Quillfeldt P."/>
            <person name="Ryan P.G."/>
            <person name="Taylor H."/>
            <person name="Thompson D.R."/>
            <person name="Young M.J."/>
            <person name="Ellegaard M.R."/>
            <person name="Gilbert M.T.P."/>
            <person name="Sinding M.S."/>
            <person name="Pacheco G."/>
            <person name="Shepherd L.D."/>
            <person name="Tennyson A.J.D."/>
            <person name="Grosser S."/>
            <person name="Kay E."/>
            <person name="Nupen L.J."/>
            <person name="Ellenberg U."/>
            <person name="Houston D.M."/>
            <person name="Reeve A.H."/>
            <person name="Johnson K."/>
            <person name="Masello J.F."/>
            <person name="Stracke T."/>
            <person name="McKinlay B."/>
            <person name="Borboroglu P.G."/>
            <person name="Zhang D.X."/>
            <person name="Zhang G."/>
        </authorList>
    </citation>
    <scope>NUCLEOTIDE SEQUENCE [LARGE SCALE GENOMIC DNA]</scope>
    <source>
        <strain evidence="11">GAPE 212</strain>
    </source>
</reference>
<feature type="non-terminal residue" evidence="11">
    <location>
        <position position="1083"/>
    </location>
</feature>
<dbReference type="InterPro" id="IPR001584">
    <property type="entry name" value="Integrase_cat-core"/>
</dbReference>
<dbReference type="InterPro" id="IPR041577">
    <property type="entry name" value="RT_RNaseH_2"/>
</dbReference>
<dbReference type="Pfam" id="PF17921">
    <property type="entry name" value="Integrase_H2C2"/>
    <property type="match status" value="1"/>
</dbReference>
<dbReference type="InterPro" id="IPR040643">
    <property type="entry name" value="MLVIN_C"/>
</dbReference>
<feature type="domain" description="Reverse transcriptase" evidence="8">
    <location>
        <begin position="100"/>
        <end position="291"/>
    </location>
</feature>
<comment type="caution">
    <text evidence="11">The sequence shown here is derived from an EMBL/GenBank/DDBJ whole genome shotgun (WGS) entry which is preliminary data.</text>
</comment>
<feature type="non-terminal residue" evidence="11">
    <location>
        <position position="1"/>
    </location>
</feature>
<evidence type="ECO:0000256" key="3">
    <source>
        <dbReference type="ARBA" id="ARBA00022679"/>
    </source>
</evidence>
<keyword evidence="5" id="KW-0540">Nuclease</keyword>
<keyword evidence="3" id="KW-0808">Transferase</keyword>
<dbReference type="InterPro" id="IPR041588">
    <property type="entry name" value="Integrase_H2C2"/>
</dbReference>
<dbReference type="InterPro" id="IPR000477">
    <property type="entry name" value="RT_dom"/>
</dbReference>
<evidence type="ECO:0000256" key="5">
    <source>
        <dbReference type="ARBA" id="ARBA00022722"/>
    </source>
</evidence>
<dbReference type="GO" id="GO:0004523">
    <property type="term" value="F:RNA-DNA hybrid ribonuclease activity"/>
    <property type="evidence" value="ECO:0007669"/>
    <property type="project" value="UniProtKB-EC"/>
</dbReference>
<dbReference type="Gene3D" id="3.30.420.10">
    <property type="entry name" value="Ribonuclease H-like superfamily/Ribonuclease H"/>
    <property type="match status" value="2"/>
</dbReference>
<sequence>LEAEILFKDGQMKLKVKEEELVSLLSLTILQTPGKEEEIPSEILNQVYPGVWASEVPGKVKHVKPIEIHLKPGAQVVRIKQYPLRLKDREGIKGIVERFLQYGLLKECESEYNTPILPIKKPDGKSYRLVQDLRAINKIVEDLHPVVANPYTLLTKLRDELIWFTVLDLKDAFFCLPLAKGSQKLFAFEWENPDSGRKTQLTWTVLPQGFKNSPTIFGNQLAKDLENWNNPDDQGVLLQYVDDLLIATSSQERCLAWTVSLLNFLGMKGYRVSRSKAQLVKTQVTYMGIELSGGRRELGVERKEAICQMPEPRTVRELRTFLGMTGWCRLWIKDYAIIVKPLYELLKESNLKLEWTGEAKRAYKMLKKELMSAPALGIPDISKPFLLYSYERQGFALGVLAQQLGPYRRAVAYFSKKLDEVSQGWPSCLRAVAAVAMNIYEARKFTLGQSMTVLVSHTVSAVLEQKGAHWLSPQRFLKYQALLAEQDDVKIIVTNIVNPASFLSGASEVPLEHDCMETIEAVYSSRLDLRETPLEEADEELFTDGSCFVKEGQRFAGYAITTINQVKESGPLPSNTSAQKAEIIALTRALKLAKGKRVNIWTNSKYAFGVIHAHGAIWKERGLLTSQGQRIKHATEILDLLEAVNLPREVAVMHCRGHQKGEAKIEKGNRLADIEARKAAEREMVEGLTLIPDGKVQMITTMGPPQYGKEDYKLIHDLKGKEDTNGWAWTPERKIIVPSKYIWGLIKLEHAKTHWGADPTYKSISKFWIGRDLYTKVQQVIQQCEICAKNNPKTSNKVQIGVIGKGNYPGQVWQIDFSELPRKGGFRYLLVLVDTFSGWPEACPCRTNKSKEVIKFLITEIIPRFGLPETISSDRGPHFCAQIVQKISQILEIDWQLHTPYRPQASGQVEKMNHLLKLQLAKISQEANLTWPQSLPIALLRIRTKPRSKENLSPFEILYGRPYQHTFSGEDIGQVGEGYWYEYLRELHRQIRKISKQVTGTRARGLDGPLHNFEPGDYVLIKTISGDPLEPKWKGPFQVLLTTNTAIKVGEKKSWIHYSQAKKAPSPSLWKAVPTGSTSLRLY</sequence>
<dbReference type="Pfam" id="PF00665">
    <property type="entry name" value="rve"/>
    <property type="match status" value="1"/>
</dbReference>
<protein>
    <recommendedName>
        <fullName evidence="2">ribonuclease H</fullName>
        <ecNumber evidence="2">3.1.26.4</ecNumber>
    </recommendedName>
</protein>
<dbReference type="Gene3D" id="3.10.10.10">
    <property type="entry name" value="HIV Type 1 Reverse Transcriptase, subunit A, domain 1"/>
    <property type="match status" value="1"/>
</dbReference>
<dbReference type="InterPro" id="IPR012337">
    <property type="entry name" value="RNaseH-like_sf"/>
</dbReference>
<dbReference type="EC" id="3.1.26.4" evidence="2"/>
<dbReference type="InterPro" id="IPR043128">
    <property type="entry name" value="Rev_trsase/Diguanyl_cyclase"/>
</dbReference>
<keyword evidence="4" id="KW-0548">Nucleotidyltransferase</keyword>
<dbReference type="AlphaFoldDB" id="A0A8J4I9U0"/>
<dbReference type="Pfam" id="PF18697">
    <property type="entry name" value="MLVIN_C"/>
    <property type="match status" value="1"/>
</dbReference>
<dbReference type="Gene3D" id="1.10.340.70">
    <property type="match status" value="1"/>
</dbReference>
<evidence type="ECO:0000313" key="11">
    <source>
        <dbReference type="EMBL" id="KAF1420107.1"/>
    </source>
</evidence>
<dbReference type="SUPFAM" id="SSF53098">
    <property type="entry name" value="Ribonuclease H-like"/>
    <property type="match status" value="2"/>
</dbReference>
<dbReference type="InterPro" id="IPR051320">
    <property type="entry name" value="Viral_Replic_Matur_Polypro"/>
</dbReference>
<keyword evidence="7" id="KW-0378">Hydrolase</keyword>
<keyword evidence="12" id="KW-1185">Reference proteome</keyword>
<proteinExistence type="inferred from homology"/>
<dbReference type="GO" id="GO:0016779">
    <property type="term" value="F:nucleotidyltransferase activity"/>
    <property type="evidence" value="ECO:0007669"/>
    <property type="project" value="UniProtKB-KW"/>
</dbReference>
<name>A0A8J4I9U0_SPHME</name>
<dbReference type="EMBL" id="VUKU01018142">
    <property type="protein sequence ID" value="KAF1420107.1"/>
    <property type="molecule type" value="Genomic_DNA"/>
</dbReference>
<dbReference type="SUPFAM" id="SSF56672">
    <property type="entry name" value="DNA/RNA polymerases"/>
    <property type="match status" value="1"/>
</dbReference>
<dbReference type="PROSITE" id="PS50994">
    <property type="entry name" value="INTEGRASE"/>
    <property type="match status" value="1"/>
</dbReference>
<dbReference type="Gene3D" id="2.30.30.850">
    <property type="match status" value="1"/>
</dbReference>
<dbReference type="Gene3D" id="3.30.70.270">
    <property type="match status" value="2"/>
</dbReference>
<dbReference type="Gene3D" id="3.10.20.370">
    <property type="match status" value="1"/>
</dbReference>
<dbReference type="Pfam" id="PF00078">
    <property type="entry name" value="RVT_1"/>
    <property type="match status" value="1"/>
</dbReference>
<accession>A0A8J4I9U0</accession>
<dbReference type="Proteomes" id="UP000785099">
    <property type="component" value="Unassembled WGS sequence"/>
</dbReference>
<dbReference type="Pfam" id="PF17919">
    <property type="entry name" value="RT_RNaseH_2"/>
    <property type="match status" value="1"/>
</dbReference>
<gene>
    <name evidence="11" type="primary">pol_0</name>
    <name evidence="11" type="ORF">FQV24_0015423</name>
</gene>
<dbReference type="FunFam" id="3.30.70.270:FF:000020">
    <property type="entry name" value="Transposon Tf2-6 polyprotein-like Protein"/>
    <property type="match status" value="1"/>
</dbReference>
<dbReference type="InterPro" id="IPR036397">
    <property type="entry name" value="RNaseH_sf"/>
</dbReference>
<evidence type="ECO:0000259" key="8">
    <source>
        <dbReference type="PROSITE" id="PS50878"/>
    </source>
</evidence>
<evidence type="ECO:0000313" key="12">
    <source>
        <dbReference type="Proteomes" id="UP000785099"/>
    </source>
</evidence>
<comment type="similarity">
    <text evidence="1">Belongs to the beta type-B retroviral polymerase family. HERV class-II K(HML-2) pol subfamily.</text>
</comment>
<dbReference type="PANTHER" id="PTHR33064">
    <property type="entry name" value="POL PROTEIN"/>
    <property type="match status" value="1"/>
</dbReference>
<feature type="domain" description="RNase H type-1" evidence="9">
    <location>
        <begin position="535"/>
        <end position="681"/>
    </location>
</feature>
<dbReference type="GO" id="GO:0015074">
    <property type="term" value="P:DNA integration"/>
    <property type="evidence" value="ECO:0007669"/>
    <property type="project" value="InterPro"/>
</dbReference>
<dbReference type="PROSITE" id="PS50878">
    <property type="entry name" value="RT_POL"/>
    <property type="match status" value="1"/>
</dbReference>
<evidence type="ECO:0000256" key="6">
    <source>
        <dbReference type="ARBA" id="ARBA00022759"/>
    </source>
</evidence>
<dbReference type="InterPro" id="IPR002156">
    <property type="entry name" value="RNaseH_domain"/>
</dbReference>
<evidence type="ECO:0000259" key="10">
    <source>
        <dbReference type="PROSITE" id="PS50994"/>
    </source>
</evidence>
<dbReference type="Pfam" id="PF00075">
    <property type="entry name" value="RNase_H"/>
    <property type="match status" value="1"/>
</dbReference>
<dbReference type="PANTHER" id="PTHR33064:SF36">
    <property type="entry name" value="CCHC-TYPE DOMAIN-CONTAINING PROTEIN"/>
    <property type="match status" value="1"/>
</dbReference>